<reference evidence="3 4" key="1">
    <citation type="submission" date="2019-01" db="EMBL/GenBank/DDBJ databases">
        <title>A draft genome assembly of the solar-powered sea slug Elysia chlorotica.</title>
        <authorList>
            <person name="Cai H."/>
            <person name="Li Q."/>
            <person name="Fang X."/>
            <person name="Li J."/>
            <person name="Curtis N.E."/>
            <person name="Altenburger A."/>
            <person name="Shibata T."/>
            <person name="Feng M."/>
            <person name="Maeda T."/>
            <person name="Schwartz J.A."/>
            <person name="Shigenobu S."/>
            <person name="Lundholm N."/>
            <person name="Nishiyama T."/>
            <person name="Yang H."/>
            <person name="Hasebe M."/>
            <person name="Li S."/>
            <person name="Pierce S.K."/>
            <person name="Wang J."/>
        </authorList>
    </citation>
    <scope>NUCLEOTIDE SEQUENCE [LARGE SCALE GENOMIC DNA]</scope>
    <source>
        <strain evidence="3">EC2010</strain>
        <tissue evidence="3">Whole organism of an adult</tissue>
    </source>
</reference>
<protein>
    <recommendedName>
        <fullName evidence="2">WSC domain-containing protein</fullName>
    </recommendedName>
</protein>
<keyword evidence="1" id="KW-0732">Signal</keyword>
<dbReference type="OrthoDB" id="2384258at2759"/>
<evidence type="ECO:0000313" key="4">
    <source>
        <dbReference type="Proteomes" id="UP000271974"/>
    </source>
</evidence>
<proteinExistence type="predicted"/>
<accession>A0A3S1BGJ9</accession>
<organism evidence="3 4">
    <name type="scientific">Elysia chlorotica</name>
    <name type="common">Eastern emerald elysia</name>
    <name type="synonym">Sea slug</name>
    <dbReference type="NCBI Taxonomy" id="188477"/>
    <lineage>
        <taxon>Eukaryota</taxon>
        <taxon>Metazoa</taxon>
        <taxon>Spiralia</taxon>
        <taxon>Lophotrochozoa</taxon>
        <taxon>Mollusca</taxon>
        <taxon>Gastropoda</taxon>
        <taxon>Heterobranchia</taxon>
        <taxon>Euthyneura</taxon>
        <taxon>Panpulmonata</taxon>
        <taxon>Sacoglossa</taxon>
        <taxon>Placobranchoidea</taxon>
        <taxon>Plakobranchidae</taxon>
        <taxon>Elysia</taxon>
    </lineage>
</organism>
<dbReference type="EMBL" id="RQTK01000242">
    <property type="protein sequence ID" value="RUS83467.1"/>
    <property type="molecule type" value="Genomic_DNA"/>
</dbReference>
<evidence type="ECO:0000259" key="2">
    <source>
        <dbReference type="PROSITE" id="PS51212"/>
    </source>
</evidence>
<dbReference type="Proteomes" id="UP000271974">
    <property type="component" value="Unassembled WGS sequence"/>
</dbReference>
<dbReference type="STRING" id="188477.A0A3S1BGJ9"/>
<sequence>MKSPVRVLVIFSTFLLTAHGYLIKTLGERCYWLAENPSQFTFCSQGDGLAEFESQHAAVDTMRSLVLEGRALKDTLYRVSTQRGIPTYTTNGFTDHYWLDGTPVDIWGTGDAGLANCIALYVTESGAPPSDLDVRATVYPCGQVERFACQGPVNSSCADLLFEAFTVSDKLYYRSTVLALSVTYDPCASELSPAVSTAWFDGIAEMVEVAHVLDAISTTSYHLDPLYDAHGNPVWNGGSAVEAAAYQNGPPVTPHPCLRFERGLWTHLLTEGNCSSSPAYILCRASVAQVSCPTPPTIDNANYTIEIVQNPATNTSAQQITWYCLETDCMQDAGSASASGITQLCQASGNWSGQPIDCTYVSDPECPVMENCHSSMVCVDYIRTGGTSHSCGASRHMTCLSGSSFSFGQELAMDCVGGVWEYSNKIYSSPRCSQSTYYVGCVELNTDFYRLNLAADLYQWNATKSALERENIVYPESTGVGLTPSLCRDFCLSQAMYWAVLHEGDKCGCHPYDFEMDLVLTANNSLCSAPCLGEPTFFCGGNTVGSAYVAIGGCYQGDFYATITLSDEDMVQALCVQHCLKANMPFSVVRKTECYCLEFQDTVALTRVTTRQCRAKANMPFSVVRKTECYCLEFQDTVALTRVTTRQCRAVCPGRESNFCGGEEAGVYTVMVNALQTLPETCVEVFDSGVRAHGEYLLSSGLTSCFLSGGHIIFTDTDPTRREQNPLIKITGIRIEARTSGIKAHLDHSVQRRTSNQQVPGDITPPGWVGIKARLA</sequence>
<comment type="caution">
    <text evidence="3">The sequence shown here is derived from an EMBL/GenBank/DDBJ whole genome shotgun (WGS) entry which is preliminary data.</text>
</comment>
<evidence type="ECO:0000256" key="1">
    <source>
        <dbReference type="SAM" id="SignalP"/>
    </source>
</evidence>
<evidence type="ECO:0000313" key="3">
    <source>
        <dbReference type="EMBL" id="RUS83467.1"/>
    </source>
</evidence>
<name>A0A3S1BGJ9_ELYCH</name>
<dbReference type="AlphaFoldDB" id="A0A3S1BGJ9"/>
<dbReference type="PROSITE" id="PS51212">
    <property type="entry name" value="WSC"/>
    <property type="match status" value="1"/>
</dbReference>
<dbReference type="InterPro" id="IPR002889">
    <property type="entry name" value="WSC_carb-bd"/>
</dbReference>
<feature type="signal peptide" evidence="1">
    <location>
        <begin position="1"/>
        <end position="20"/>
    </location>
</feature>
<keyword evidence="4" id="KW-1185">Reference proteome</keyword>
<feature type="chain" id="PRO_5018694763" description="WSC domain-containing protein" evidence="1">
    <location>
        <begin position="21"/>
        <end position="776"/>
    </location>
</feature>
<feature type="domain" description="WSC" evidence="2">
    <location>
        <begin position="435"/>
        <end position="551"/>
    </location>
</feature>
<gene>
    <name evidence="3" type="ORF">EGW08_008783</name>
</gene>